<dbReference type="Gene3D" id="2.60.40.1080">
    <property type="match status" value="4"/>
</dbReference>
<evidence type="ECO:0000313" key="6">
    <source>
        <dbReference type="Proteomes" id="UP000571017"/>
    </source>
</evidence>
<dbReference type="PANTHER" id="PTHR45622">
    <property type="entry name" value="UBIQUITIN-PROTEIN LIGASE E3A-RELATED"/>
    <property type="match status" value="1"/>
</dbReference>
<dbReference type="InterPro" id="IPR009091">
    <property type="entry name" value="RCC1/BLIP-II"/>
</dbReference>
<dbReference type="Pfam" id="PF13540">
    <property type="entry name" value="RCC1_2"/>
    <property type="match status" value="1"/>
</dbReference>
<dbReference type="Proteomes" id="UP000571017">
    <property type="component" value="Unassembled WGS sequence"/>
</dbReference>
<evidence type="ECO:0000259" key="4">
    <source>
        <dbReference type="SMART" id="SM00635"/>
    </source>
</evidence>
<dbReference type="PROSITE" id="PS00626">
    <property type="entry name" value="RCC1_2"/>
    <property type="match status" value="2"/>
</dbReference>
<dbReference type="EMBL" id="JACEFG010000002">
    <property type="protein sequence ID" value="MBA2175507.1"/>
    <property type="molecule type" value="Genomic_DNA"/>
</dbReference>
<dbReference type="InterPro" id="IPR051709">
    <property type="entry name" value="Ub-ligase/GTPase-reg"/>
</dbReference>
<dbReference type="PANTHER" id="PTHR45622:SF58">
    <property type="entry name" value="REGULATOR OF CHROMOSOME CONDENSATION DOMAIN-CONTAINING PROTEIN"/>
    <property type="match status" value="1"/>
</dbReference>
<gene>
    <name evidence="5" type="ORF">H0266_11440</name>
</gene>
<dbReference type="InterPro" id="IPR000408">
    <property type="entry name" value="Reg_chr_condens"/>
</dbReference>
<keyword evidence="2" id="KW-0677">Repeat</keyword>
<feature type="domain" description="BIG2" evidence="4">
    <location>
        <begin position="665"/>
        <end position="742"/>
    </location>
</feature>
<dbReference type="SUPFAM" id="SSF49373">
    <property type="entry name" value="Invasin/intimin cell-adhesion fragments"/>
    <property type="match status" value="4"/>
</dbReference>
<dbReference type="InterPro" id="IPR032812">
    <property type="entry name" value="SbsA_Ig"/>
</dbReference>
<dbReference type="SUPFAM" id="SSF50985">
    <property type="entry name" value="RCC1/BLIP-II"/>
    <property type="match status" value="2"/>
</dbReference>
<evidence type="ECO:0000256" key="2">
    <source>
        <dbReference type="ARBA" id="ARBA00022737"/>
    </source>
</evidence>
<dbReference type="InterPro" id="IPR058923">
    <property type="entry name" value="RCC1-like_dom"/>
</dbReference>
<feature type="domain" description="BIG2" evidence="4">
    <location>
        <begin position="575"/>
        <end position="655"/>
    </location>
</feature>
<feature type="domain" description="BIG2" evidence="4">
    <location>
        <begin position="395"/>
        <end position="477"/>
    </location>
</feature>
<dbReference type="Pfam" id="PF13205">
    <property type="entry name" value="Big_5"/>
    <property type="match status" value="1"/>
</dbReference>
<comment type="caution">
    <text evidence="5">The sequence shown here is derived from an EMBL/GenBank/DDBJ whole genome shotgun (WGS) entry which is preliminary data.</text>
</comment>
<dbReference type="SMART" id="SM00635">
    <property type="entry name" value="BID_2"/>
    <property type="match status" value="4"/>
</dbReference>
<dbReference type="AlphaFoldDB" id="A0A838CTW5"/>
<dbReference type="InterPro" id="IPR003343">
    <property type="entry name" value="Big_2"/>
</dbReference>
<evidence type="ECO:0000313" key="5">
    <source>
        <dbReference type="EMBL" id="MBA2175507.1"/>
    </source>
</evidence>
<evidence type="ECO:0000256" key="1">
    <source>
        <dbReference type="ARBA" id="ARBA00022729"/>
    </source>
</evidence>
<feature type="domain" description="BIG2" evidence="4">
    <location>
        <begin position="484"/>
        <end position="569"/>
    </location>
</feature>
<dbReference type="PROSITE" id="PS50012">
    <property type="entry name" value="RCC1_3"/>
    <property type="match status" value="7"/>
</dbReference>
<dbReference type="Pfam" id="PF02368">
    <property type="entry name" value="Big_2"/>
    <property type="match status" value="4"/>
</dbReference>
<sequence length="849" mass="93005">MTKWKLGWGLLLALAASLILTHTVSAEPTISIYGNHTLILKKDSDENDHLLGWGWNAFDQLAISDNQTSVPKEISTTIDQKISSVETGDIHSLVVTEYGEVFSFGSNDSGQAGTGEATTTEPELSQVMAFEKDGSDEFVERKLSNIIQATAGDSHSLALKSDGTVWSFGSNQFGQLGQHEYKATGEKLTAEQIIGLEDIVQIESFEHHNLALDEDGAVWAWGENWGGQMPVSFAFTKTPYKIKGLPDITQVATGTSHSLALDEQGRVWSWGKNDFGLNPNATDIATPFVVPTLPAVEQLAAGAFHNLALDKQGNVWAWGDNAVGELGIPVSSRITQPPTQLTAINDVAEIDAGNRYSIAKTASGDVYTWGLNEYGQLGDGTALNRSLPTDLILSLAEGVEIDRETITLTEGDEAQLNAKLIPKGAVETEIQWSSSNTDMVTVSDDGKIQVTDDMTRIEGNRAKITASILDGAYTDTVNVIIAVPVTGVELNKKSVTLERVPEWIGVTEDTIELEALVYPYNATDKRVIWTSDDPDIATVNTQGEVTSVSEGRTTITATTIDGGFEDSVDIEVSVPVDRIYIKGYQNDLYLEQDEEYQLEYRIFPLSATDQYVYEWESSDSSVVKVKQNGELEAVSEGTAEITVTTLYKRKTGSITVHVYPEDYVDLSAFEIAESTVEVDAEDSIRLTPTFYPSNATNKKLTYSSSNKDVATVSQSGKVTGVSTGTTTLYARSADTGKVDSVKVVVGTTNDGWVVKKAKDSVLENKYWKIAFSTDINPDTINNRSVYIREESSSRKLDIKVALVSNRELYVIPEDRYDRGEDYELYITDDLKTPDGEKLSHKVKFKFRVE</sequence>
<proteinExistence type="predicted"/>
<accession>A0A838CTW5</accession>
<keyword evidence="6" id="KW-1185">Reference proteome</keyword>
<feature type="chain" id="PRO_5032803113" evidence="3">
    <location>
        <begin position="27"/>
        <end position="849"/>
    </location>
</feature>
<keyword evidence="1 3" id="KW-0732">Signal</keyword>
<organism evidence="5 6">
    <name type="scientific">Halobacillus locisalis</name>
    <dbReference type="NCBI Taxonomy" id="220753"/>
    <lineage>
        <taxon>Bacteria</taxon>
        <taxon>Bacillati</taxon>
        <taxon>Bacillota</taxon>
        <taxon>Bacilli</taxon>
        <taxon>Bacillales</taxon>
        <taxon>Bacillaceae</taxon>
        <taxon>Halobacillus</taxon>
    </lineage>
</organism>
<name>A0A838CTW5_9BACI</name>
<evidence type="ECO:0000256" key="3">
    <source>
        <dbReference type="SAM" id="SignalP"/>
    </source>
</evidence>
<reference evidence="5 6" key="1">
    <citation type="journal article" date="2004" name="Extremophiles">
        <title>Halobacillus locisalis sp. nov., a halophilic bacterium isolated from a marine solar saltern of the Yellow Sea in Korea.</title>
        <authorList>
            <person name="Yoon J.H."/>
            <person name="Kang K.H."/>
            <person name="Oh T.K."/>
            <person name="Park Y.H."/>
        </authorList>
    </citation>
    <scope>NUCLEOTIDE SEQUENCE [LARGE SCALE GENOMIC DNA]</scope>
    <source>
        <strain evidence="5 6">KCTC 3788</strain>
    </source>
</reference>
<dbReference type="PRINTS" id="PR00633">
    <property type="entry name" value="RCCNDNSATION"/>
</dbReference>
<dbReference type="InterPro" id="IPR008964">
    <property type="entry name" value="Invasin/intimin_cell_adhesion"/>
</dbReference>
<feature type="signal peptide" evidence="3">
    <location>
        <begin position="1"/>
        <end position="26"/>
    </location>
</feature>
<protein>
    <submittedName>
        <fullName evidence="5">Ig-like domain-containing protein</fullName>
    </submittedName>
</protein>
<dbReference type="Gene3D" id="2.130.10.30">
    <property type="entry name" value="Regulator of chromosome condensation 1/beta-lactamase-inhibitor protein II"/>
    <property type="match status" value="3"/>
</dbReference>
<dbReference type="Pfam" id="PF25390">
    <property type="entry name" value="WD40_RLD"/>
    <property type="match status" value="1"/>
</dbReference>
<dbReference type="RefSeq" id="WP_181472511.1">
    <property type="nucleotide sequence ID" value="NZ_JACEFG010000002.1"/>
</dbReference>